<accession>A0ABR8W343</accession>
<dbReference type="RefSeq" id="WP_191712161.1">
    <property type="nucleotide sequence ID" value="NZ_JACSPX010000001.1"/>
</dbReference>
<gene>
    <name evidence="2" type="ORF">H9633_03885</name>
</gene>
<sequence>MSAATRSTGRCPAPPVEPTAQPQCAEPRYELVDIDRYEVSLDGPVGYVEVIPPLFICYSGHPYPAAIEVAQVFDFEQAVRRVHEAAAHTRGAGDHGRFAA</sequence>
<organism evidence="2 3">
    <name type="scientific">Microbacterium commune</name>
    <dbReference type="NCBI Taxonomy" id="2762219"/>
    <lineage>
        <taxon>Bacteria</taxon>
        <taxon>Bacillati</taxon>
        <taxon>Actinomycetota</taxon>
        <taxon>Actinomycetes</taxon>
        <taxon>Micrococcales</taxon>
        <taxon>Microbacteriaceae</taxon>
        <taxon>Microbacterium</taxon>
    </lineage>
</organism>
<evidence type="ECO:0000313" key="3">
    <source>
        <dbReference type="Proteomes" id="UP000611521"/>
    </source>
</evidence>
<evidence type="ECO:0000313" key="2">
    <source>
        <dbReference type="EMBL" id="MBD8011440.1"/>
    </source>
</evidence>
<comment type="caution">
    <text evidence="2">The sequence shown here is derived from an EMBL/GenBank/DDBJ whole genome shotgun (WGS) entry which is preliminary data.</text>
</comment>
<dbReference type="Proteomes" id="UP000611521">
    <property type="component" value="Unassembled WGS sequence"/>
</dbReference>
<dbReference type="EMBL" id="JACSPX010000001">
    <property type="protein sequence ID" value="MBD8011440.1"/>
    <property type="molecule type" value="Genomic_DNA"/>
</dbReference>
<feature type="region of interest" description="Disordered" evidence="1">
    <location>
        <begin position="1"/>
        <end position="24"/>
    </location>
</feature>
<proteinExistence type="predicted"/>
<keyword evidence="3" id="KW-1185">Reference proteome</keyword>
<name>A0ABR8W343_9MICO</name>
<protein>
    <submittedName>
        <fullName evidence="2">Uncharacterized protein</fullName>
    </submittedName>
</protein>
<reference evidence="2 3" key="1">
    <citation type="submission" date="2020-08" db="EMBL/GenBank/DDBJ databases">
        <title>A Genomic Blueprint of the Chicken Gut Microbiome.</title>
        <authorList>
            <person name="Gilroy R."/>
            <person name="Ravi A."/>
            <person name="Getino M."/>
            <person name="Pursley I."/>
            <person name="Horton D.L."/>
            <person name="Alikhan N.-F."/>
            <person name="Baker D."/>
            <person name="Gharbi K."/>
            <person name="Hall N."/>
            <person name="Watson M."/>
            <person name="Adriaenssens E.M."/>
            <person name="Foster-Nyarko E."/>
            <person name="Jarju S."/>
            <person name="Secka A."/>
            <person name="Antonio M."/>
            <person name="Oren A."/>
            <person name="Chaudhuri R."/>
            <person name="La Ragione R.M."/>
            <person name="Hildebrand F."/>
            <person name="Pallen M.J."/>
        </authorList>
    </citation>
    <scope>NUCLEOTIDE SEQUENCE [LARGE SCALE GENOMIC DNA]</scope>
    <source>
        <strain evidence="2 3">Re1</strain>
    </source>
</reference>
<evidence type="ECO:0000256" key="1">
    <source>
        <dbReference type="SAM" id="MobiDB-lite"/>
    </source>
</evidence>